<sequence>MQYQYVVSAQKASSVAASVSGAFIAPHETNLILAKGNRLEIHGFAAQSLNLVAEYQLNGRIASLHFFHPSDRLTGLILVTSEKFQFAVISWDAAEHCVVTESTGEIFEVTGRPATEGKLVAVDSECRLIAIYAYQGIVHLFPMQGALNSQALSGWRSLLRVCYSGSSSSSSHNRRGSSSIGELGGLSSAFTGDQKWPYAVRTQFAGKLTIPKYLNDAQSNSHVDVDDTELQGKSKGKGKAAAQVVRSTDIYPVLTRYIMELKVLDIQFLKTGPKQPPEFAVLFEDANMTRQVHVYQVCETQGELQPVSSWTSAPVESSASKLVSLPNGAIMVISDEALVVVAENSSPLSISKRSAAVTAWQWIDAEKCERLLISDYDGVLSLVVLQYARDKGLYGTGASSTARSAGNVQDLFVERLGDIPPATSLSYLFGGCVYIGSHCGDQRLVCLHTQPLSESEIDASNQLALHPSTVPTSNMPVHYDPLAYPLGPNSSIAKRTSNTFIEPLQVYQSLAPIVDLSVVGVNEDQQQQSPDVYANNDLASAYDRQHNISGTEMADSLAEKKGGEKHPTEERRRANANYGSVVTCSGLRNSTSLRIVRNGVGIEKLATVDIDGLLGIWSLTVDSESPKGSSTLEMDVEQICRQVVIVLSLVQRTCILGWTEPSQSPVVELAELNLPGWRLSEQTLSCSLTADRKHVIQVTTHAVVLIDALTWQQQASWEPAQIGLSSINAASIYNDQLAVAVDGTTVAYLEVQSANNQLLACVAQRKLDNAVSCINIRSLSDQHNRRAEFIAVGMWGINDVCLLTLPNLGPASVVLSLDMPNGIFTQSTSLESTKAVEAATAAMRLDSGNASGARSDSDKLPRSILMSALGGTPYLLVGLGDGRLHQFALRQVTVQQTPDTTASTDVEPHFVVCEHKCVTLGTRPLILTPFANHGTLSVFAASDHPAVLFANKCSTDPLATQASTDNTAGSSGISRLLYANVDASDVLCAAPIESSNFPESLCLVSSTGSLWIGQSDPVQRLHVHSFPLPSWATPHRVAYNGDAAVFGVATIHTIDPDTLAVSPADSSLWEKEALMETNAQQAKLISDVRGDLVLSPPAEVGRFTLLEAQTMNILGSVLLRPYEMPESLCVATLKCLPRPPTSISSSAGAREPSNAARLDSAEASSSADVVMRNADSLSSDGPLENVFILGTSIVMPGQDDSSCGRVLVIQWDSFMRRTRIIGCFTTHSAVYSLVPFRGMLLAGVGSRLLLLGWQQRDPGMAAPSAELVPKQLGENIAYMSDPGHELVVLCSQQTQIVSLSTSVNGDYIAVGDIMSSVSLYKYEEIVKPLAVGSGQSQARSPPLQSSLLQSQQQQSTTLSNQASGAVIRRLAPVSKDYAGAWTTCVAAVPQPLAQNVSCLYPDYVDDEAGLVGNQQIPSYAQSFRNPSQERFLLADAYDNIIRLSRAVKPNGSVENGSEIDDQRLYVEARWHLGDMINVVRPGSLVMDIPDPEFPDYFRPVLVYGTLRGAVGVVASVENGKLGRILDRLQINMAHLVPTPGMWDYDQWRAYSSDQRNSRAFGVLDGDLIEQFLDLPRDIQQVVFTGGGALADREAVMQAEHMRKADYWKSYSRVEAEGEVAVLAQMAVSDIEQREKVTLDYVVRLVESLTRLH</sequence>
<name>A0A9W8G566_9FUNG</name>
<comment type="subcellular location">
    <subcellularLocation>
        <location evidence="1">Nucleus</location>
    </subcellularLocation>
</comment>
<evidence type="ECO:0000313" key="8">
    <source>
        <dbReference type="Proteomes" id="UP001151518"/>
    </source>
</evidence>
<dbReference type="InterPro" id="IPR015943">
    <property type="entry name" value="WD40/YVTN_repeat-like_dom_sf"/>
</dbReference>
<dbReference type="InterPro" id="IPR050358">
    <property type="entry name" value="RSE1/DDB1/CFT1"/>
</dbReference>
<dbReference type="EMBL" id="JANBTW010000046">
    <property type="protein sequence ID" value="KAJ2675695.1"/>
    <property type="molecule type" value="Genomic_DNA"/>
</dbReference>
<dbReference type="OrthoDB" id="433457at2759"/>
<feature type="domain" description="RSE1/DDB1/CPSF1 second beta-propeller" evidence="6">
    <location>
        <begin position="602"/>
        <end position="1013"/>
    </location>
</feature>
<dbReference type="Pfam" id="PF10433">
    <property type="entry name" value="Beta-prop_RSE1_1st"/>
    <property type="match status" value="2"/>
</dbReference>
<evidence type="ECO:0000259" key="6">
    <source>
        <dbReference type="Pfam" id="PF23726"/>
    </source>
</evidence>
<dbReference type="Gene3D" id="2.130.10.10">
    <property type="entry name" value="YVTN repeat-like/Quinoprotein amine dehydrogenase"/>
    <property type="match status" value="2"/>
</dbReference>
<evidence type="ECO:0000256" key="2">
    <source>
        <dbReference type="ARBA" id="ARBA00023242"/>
    </source>
</evidence>
<proteinExistence type="predicted"/>
<gene>
    <name evidence="7" type="primary">DDB1A</name>
    <name evidence="7" type="ORF">GGI25_003893</name>
</gene>
<evidence type="ECO:0000259" key="4">
    <source>
        <dbReference type="Pfam" id="PF03178"/>
    </source>
</evidence>
<protein>
    <submittedName>
        <fullName evidence="7">DNA damage-binding protein 1a</fullName>
    </submittedName>
</protein>
<evidence type="ECO:0000259" key="5">
    <source>
        <dbReference type="Pfam" id="PF10433"/>
    </source>
</evidence>
<evidence type="ECO:0000313" key="7">
    <source>
        <dbReference type="EMBL" id="KAJ2675695.1"/>
    </source>
</evidence>
<dbReference type="Proteomes" id="UP001151518">
    <property type="component" value="Unassembled WGS sequence"/>
</dbReference>
<feature type="region of interest" description="Disordered" evidence="3">
    <location>
        <begin position="1141"/>
        <end position="1161"/>
    </location>
</feature>
<keyword evidence="2" id="KW-0539">Nucleus</keyword>
<evidence type="ECO:0000256" key="3">
    <source>
        <dbReference type="SAM" id="MobiDB-lite"/>
    </source>
</evidence>
<organism evidence="7 8">
    <name type="scientific">Coemansia spiralis</name>
    <dbReference type="NCBI Taxonomy" id="417178"/>
    <lineage>
        <taxon>Eukaryota</taxon>
        <taxon>Fungi</taxon>
        <taxon>Fungi incertae sedis</taxon>
        <taxon>Zoopagomycota</taxon>
        <taxon>Kickxellomycotina</taxon>
        <taxon>Kickxellomycetes</taxon>
        <taxon>Kickxellales</taxon>
        <taxon>Kickxellaceae</taxon>
        <taxon>Coemansia</taxon>
    </lineage>
</organism>
<feature type="domain" description="RSE1/DDB1/CPSF1 first beta-propeller" evidence="5">
    <location>
        <begin position="14"/>
        <end position="145"/>
    </location>
</feature>
<accession>A0A9W8G566</accession>
<dbReference type="GO" id="GO:0003676">
    <property type="term" value="F:nucleic acid binding"/>
    <property type="evidence" value="ECO:0007669"/>
    <property type="project" value="InterPro"/>
</dbReference>
<dbReference type="Pfam" id="PF23726">
    <property type="entry name" value="Beta-prop_RSE1_2nd"/>
    <property type="match status" value="1"/>
</dbReference>
<dbReference type="Pfam" id="PF03178">
    <property type="entry name" value="CPSF_A"/>
    <property type="match status" value="1"/>
</dbReference>
<feature type="domain" description="RSE1/DDB1/CPSF1 C-terminal" evidence="4">
    <location>
        <begin position="1429"/>
        <end position="1573"/>
    </location>
</feature>
<dbReference type="Gene3D" id="1.10.150.910">
    <property type="match status" value="1"/>
</dbReference>
<reference evidence="7" key="1">
    <citation type="submission" date="2022-07" db="EMBL/GenBank/DDBJ databases">
        <title>Phylogenomic reconstructions and comparative analyses of Kickxellomycotina fungi.</title>
        <authorList>
            <person name="Reynolds N.K."/>
            <person name="Stajich J.E."/>
            <person name="Barry K."/>
            <person name="Grigoriev I.V."/>
            <person name="Crous P."/>
            <person name="Smith M.E."/>
        </authorList>
    </citation>
    <scope>NUCLEOTIDE SEQUENCE</scope>
    <source>
        <strain evidence="7">NRRL 3115</strain>
    </source>
</reference>
<dbReference type="InterPro" id="IPR018846">
    <property type="entry name" value="Beta-prop_RSE1/DDB1/CPSF1_1st"/>
</dbReference>
<dbReference type="InterPro" id="IPR058543">
    <property type="entry name" value="Beta-prop_RSE1/DDB1/CPSF1_2nd"/>
</dbReference>
<dbReference type="GO" id="GO:0005634">
    <property type="term" value="C:nucleus"/>
    <property type="evidence" value="ECO:0007669"/>
    <property type="project" value="UniProtKB-SubCell"/>
</dbReference>
<comment type="caution">
    <text evidence="7">The sequence shown here is derived from an EMBL/GenBank/DDBJ whole genome shotgun (WGS) entry which is preliminary data.</text>
</comment>
<evidence type="ECO:0000256" key="1">
    <source>
        <dbReference type="ARBA" id="ARBA00004123"/>
    </source>
</evidence>
<dbReference type="PANTHER" id="PTHR10644">
    <property type="entry name" value="DNA REPAIR/RNA PROCESSING CPSF FAMILY"/>
    <property type="match status" value="1"/>
</dbReference>
<dbReference type="InterPro" id="IPR004871">
    <property type="entry name" value="RSE1/DDB1/CPSF1_C"/>
</dbReference>
<feature type="domain" description="RSE1/DDB1/CPSF1 first beta-propeller" evidence="5">
    <location>
        <begin position="250"/>
        <end position="451"/>
    </location>
</feature>